<gene>
    <name evidence="2" type="ORF">pipiens_016960</name>
</gene>
<dbReference type="PANTHER" id="PTHR11731">
    <property type="entry name" value="PROTEASE FAMILY S9B,C DIPEPTIDYL-PEPTIDASE IV-RELATED"/>
    <property type="match status" value="1"/>
</dbReference>
<proteinExistence type="predicted"/>
<dbReference type="AlphaFoldDB" id="A0ABD1CIV7"/>
<evidence type="ECO:0000259" key="1">
    <source>
        <dbReference type="Pfam" id="PF00326"/>
    </source>
</evidence>
<keyword evidence="3" id="KW-1185">Reference proteome</keyword>
<feature type="non-terminal residue" evidence="2">
    <location>
        <position position="130"/>
    </location>
</feature>
<organism evidence="2 3">
    <name type="scientific">Culex pipiens pipiens</name>
    <name type="common">Northern house mosquito</name>
    <dbReference type="NCBI Taxonomy" id="38569"/>
    <lineage>
        <taxon>Eukaryota</taxon>
        <taxon>Metazoa</taxon>
        <taxon>Ecdysozoa</taxon>
        <taxon>Arthropoda</taxon>
        <taxon>Hexapoda</taxon>
        <taxon>Insecta</taxon>
        <taxon>Pterygota</taxon>
        <taxon>Neoptera</taxon>
        <taxon>Endopterygota</taxon>
        <taxon>Diptera</taxon>
        <taxon>Nematocera</taxon>
        <taxon>Culicoidea</taxon>
        <taxon>Culicidae</taxon>
        <taxon>Culicinae</taxon>
        <taxon>Culicini</taxon>
        <taxon>Culex</taxon>
        <taxon>Culex</taxon>
    </lineage>
</organism>
<dbReference type="PANTHER" id="PTHR11731:SF187">
    <property type="entry name" value="INACTIVE DIPEPTIDYL PEPTIDASE 10-LIKE PROTEIN"/>
    <property type="match status" value="1"/>
</dbReference>
<comment type="caution">
    <text evidence="2">The sequence shown here is derived from an EMBL/GenBank/DDBJ whole genome shotgun (WGS) entry which is preliminary data.</text>
</comment>
<accession>A0ABD1CIV7</accession>
<dbReference type="EMBL" id="JBEHCU010011757">
    <property type="protein sequence ID" value="KAL1376328.1"/>
    <property type="molecule type" value="Genomic_DNA"/>
</dbReference>
<protein>
    <recommendedName>
        <fullName evidence="1">Peptidase S9 prolyl oligopeptidase catalytic domain-containing protein</fullName>
    </recommendedName>
</protein>
<dbReference type="Gene3D" id="3.40.50.1820">
    <property type="entry name" value="alpha/beta hydrolase"/>
    <property type="match status" value="1"/>
</dbReference>
<dbReference type="Proteomes" id="UP001562425">
    <property type="component" value="Unassembled WGS sequence"/>
</dbReference>
<reference evidence="2 3" key="1">
    <citation type="submission" date="2024-05" db="EMBL/GenBank/DDBJ databases">
        <title>Culex pipiens pipiens assembly and annotation.</title>
        <authorList>
            <person name="Alout H."/>
            <person name="Durand T."/>
        </authorList>
    </citation>
    <scope>NUCLEOTIDE SEQUENCE [LARGE SCALE GENOMIC DNA]</scope>
    <source>
        <strain evidence="2">HA-2024</strain>
        <tissue evidence="2">Whole body</tissue>
    </source>
</reference>
<evidence type="ECO:0000313" key="2">
    <source>
        <dbReference type="EMBL" id="KAL1376328.1"/>
    </source>
</evidence>
<sequence length="130" mass="14568">MLCQPGHMITKWTKNKNGKPGSSSVSDEFEIDWGTYMSSHNDVVYVKLDVRGSKGQGKKAIYRHIGGVEVQDQIAVLRHLLDNLKFLDETRVAVWGWGYGGYVATMILGSQQDVFKCGISVSPITDWLLY</sequence>
<dbReference type="InterPro" id="IPR029058">
    <property type="entry name" value="AB_hydrolase_fold"/>
</dbReference>
<dbReference type="InterPro" id="IPR001375">
    <property type="entry name" value="Peptidase_S9_cat"/>
</dbReference>
<dbReference type="Pfam" id="PF00326">
    <property type="entry name" value="Peptidase_S9"/>
    <property type="match status" value="1"/>
</dbReference>
<feature type="domain" description="Peptidase S9 prolyl oligopeptidase catalytic" evidence="1">
    <location>
        <begin position="31"/>
        <end position="130"/>
    </location>
</feature>
<name>A0ABD1CIV7_CULPP</name>
<dbReference type="InterPro" id="IPR050278">
    <property type="entry name" value="Serine_Prot_S9B/DPPIV"/>
</dbReference>
<dbReference type="SUPFAM" id="SSF53474">
    <property type="entry name" value="alpha/beta-Hydrolases"/>
    <property type="match status" value="1"/>
</dbReference>
<evidence type="ECO:0000313" key="3">
    <source>
        <dbReference type="Proteomes" id="UP001562425"/>
    </source>
</evidence>